<proteinExistence type="predicted"/>
<keyword evidence="3" id="KW-0812">Transmembrane</keyword>
<evidence type="ECO:0000256" key="5">
    <source>
        <dbReference type="ARBA" id="ARBA00022989"/>
    </source>
</evidence>
<keyword evidence="6" id="KW-0472">Membrane</keyword>
<organism evidence="12 13">
    <name type="scientific">Fundulus heteroclitus</name>
    <name type="common">Killifish</name>
    <name type="synonym">Mummichog</name>
    <dbReference type="NCBI Taxonomy" id="8078"/>
    <lineage>
        <taxon>Eukaryota</taxon>
        <taxon>Metazoa</taxon>
        <taxon>Chordata</taxon>
        <taxon>Craniata</taxon>
        <taxon>Vertebrata</taxon>
        <taxon>Euteleostomi</taxon>
        <taxon>Actinopterygii</taxon>
        <taxon>Neopterygii</taxon>
        <taxon>Teleostei</taxon>
        <taxon>Neoteleostei</taxon>
        <taxon>Acanthomorphata</taxon>
        <taxon>Ovalentaria</taxon>
        <taxon>Atherinomorphae</taxon>
        <taxon>Cyprinodontiformes</taxon>
        <taxon>Fundulidae</taxon>
        <taxon>Fundulus</taxon>
    </lineage>
</organism>
<dbReference type="SMART" id="SM00406">
    <property type="entry name" value="IGv"/>
    <property type="match status" value="1"/>
</dbReference>
<evidence type="ECO:0000313" key="12">
    <source>
        <dbReference type="Ensembl" id="ENSFHEP00000008004.1"/>
    </source>
</evidence>
<accession>A0A3Q2P6R0</accession>
<dbReference type="Pfam" id="PF07686">
    <property type="entry name" value="V-set"/>
    <property type="match status" value="1"/>
</dbReference>
<evidence type="ECO:0000256" key="4">
    <source>
        <dbReference type="ARBA" id="ARBA00022729"/>
    </source>
</evidence>
<reference evidence="12" key="1">
    <citation type="submission" date="2025-08" db="UniProtKB">
        <authorList>
            <consortium name="Ensembl"/>
        </authorList>
    </citation>
    <scope>IDENTIFICATION</scope>
</reference>
<dbReference type="InterPro" id="IPR013783">
    <property type="entry name" value="Ig-like_fold"/>
</dbReference>
<dbReference type="Proteomes" id="UP000265000">
    <property type="component" value="Unplaced"/>
</dbReference>
<keyword evidence="8" id="KW-0675">Receptor</keyword>
<evidence type="ECO:0000256" key="9">
    <source>
        <dbReference type="ARBA" id="ARBA00023180"/>
    </source>
</evidence>
<dbReference type="GO" id="GO:0007166">
    <property type="term" value="P:cell surface receptor signaling pathway"/>
    <property type="evidence" value="ECO:0007669"/>
    <property type="project" value="TreeGrafter"/>
</dbReference>
<dbReference type="SUPFAM" id="SSF48726">
    <property type="entry name" value="Immunoglobulin"/>
    <property type="match status" value="1"/>
</dbReference>
<keyword evidence="9" id="KW-0325">Glycoprotein</keyword>
<comment type="subcellular location">
    <subcellularLocation>
        <location evidence="1">Cell membrane</location>
        <topology evidence="1">Single-pass type I membrane protein</topology>
    </subcellularLocation>
</comment>
<feature type="domain" description="Ig-like" evidence="11">
    <location>
        <begin position="1"/>
        <end position="102"/>
    </location>
</feature>
<evidence type="ECO:0000259" key="11">
    <source>
        <dbReference type="PROSITE" id="PS50835"/>
    </source>
</evidence>
<dbReference type="FunFam" id="2.60.40.10:FF:000142">
    <property type="entry name" value="V-set domain-containing T-cell activation inhibitor 1"/>
    <property type="match status" value="1"/>
</dbReference>
<dbReference type="STRING" id="8078.ENSFHEP00000008004"/>
<dbReference type="InterPro" id="IPR051713">
    <property type="entry name" value="T-cell_Activation_Regulation"/>
</dbReference>
<evidence type="ECO:0000313" key="13">
    <source>
        <dbReference type="Proteomes" id="UP000265000"/>
    </source>
</evidence>
<evidence type="ECO:0000256" key="7">
    <source>
        <dbReference type="ARBA" id="ARBA00023157"/>
    </source>
</evidence>
<dbReference type="GO" id="GO:0042102">
    <property type="term" value="P:positive regulation of T cell proliferation"/>
    <property type="evidence" value="ECO:0007669"/>
    <property type="project" value="TreeGrafter"/>
</dbReference>
<dbReference type="Ensembl" id="ENSFHET00000002869.1">
    <property type="protein sequence ID" value="ENSFHEP00000008004.1"/>
    <property type="gene ID" value="ENSFHEG00000000866.1"/>
</dbReference>
<evidence type="ECO:0000256" key="2">
    <source>
        <dbReference type="ARBA" id="ARBA00022475"/>
    </source>
</evidence>
<evidence type="ECO:0000256" key="10">
    <source>
        <dbReference type="ARBA" id="ARBA00023319"/>
    </source>
</evidence>
<dbReference type="PANTHER" id="PTHR25466">
    <property type="entry name" value="T-LYMPHOCYTE ACTIVATION ANTIGEN"/>
    <property type="match status" value="1"/>
</dbReference>
<dbReference type="InterPro" id="IPR007110">
    <property type="entry name" value="Ig-like_dom"/>
</dbReference>
<protein>
    <recommendedName>
        <fullName evidence="11">Ig-like domain-containing protein</fullName>
    </recommendedName>
</protein>
<keyword evidence="10" id="KW-0393">Immunoglobulin domain</keyword>
<evidence type="ECO:0000256" key="8">
    <source>
        <dbReference type="ARBA" id="ARBA00023170"/>
    </source>
</evidence>
<evidence type="ECO:0000256" key="1">
    <source>
        <dbReference type="ARBA" id="ARBA00004251"/>
    </source>
</evidence>
<dbReference type="Gene3D" id="2.60.40.10">
    <property type="entry name" value="Immunoglobulins"/>
    <property type="match status" value="2"/>
</dbReference>
<dbReference type="InterPro" id="IPR013106">
    <property type="entry name" value="Ig_V-set"/>
</dbReference>
<keyword evidence="4" id="KW-0732">Signal</keyword>
<keyword evidence="5" id="KW-1133">Transmembrane helix</keyword>
<dbReference type="AlphaFoldDB" id="A0A3Q2P6R0"/>
<dbReference type="GO" id="GO:0031295">
    <property type="term" value="P:T cell costimulation"/>
    <property type="evidence" value="ECO:0007669"/>
    <property type="project" value="TreeGrafter"/>
</dbReference>
<dbReference type="GeneTree" id="ENSGT01030000234893"/>
<keyword evidence="7" id="KW-1015">Disulfide bond</keyword>
<dbReference type="GO" id="GO:0071222">
    <property type="term" value="P:cellular response to lipopolysaccharide"/>
    <property type="evidence" value="ECO:0007669"/>
    <property type="project" value="TreeGrafter"/>
</dbReference>
<reference evidence="12" key="2">
    <citation type="submission" date="2025-09" db="UniProtKB">
        <authorList>
            <consortium name="Ensembl"/>
        </authorList>
    </citation>
    <scope>IDENTIFICATION</scope>
</reference>
<dbReference type="GO" id="GO:0006955">
    <property type="term" value="P:immune response"/>
    <property type="evidence" value="ECO:0007669"/>
    <property type="project" value="TreeGrafter"/>
</dbReference>
<sequence>MSTSQLINFDGIITVSCVFSESCMLPCQFPFGSEPLIHWMRVSAGDSLVHSYYKDKDQLGYQLENFKNRTSLFQDQISRGNASLLLRGVKVQDEGKYKCYITLLDAINFLPVFDGIYPKPKLTWSTDPPSNTALPITTTVQQTEEKLYSISSSLVVSDNDPYLTYFEDEIKDAPVVKRCRRVQTNLNEIDKDSGNRIFSATWESKTGVSGQWFFRASLKKAQDEAQTVMFMLDYYNSECGVFRTLLSIPFDAWRDKMIGIADRISTLFRDCRNWKDILGVKKALAF</sequence>
<evidence type="ECO:0000256" key="6">
    <source>
        <dbReference type="ARBA" id="ARBA00023136"/>
    </source>
</evidence>
<evidence type="ECO:0000256" key="3">
    <source>
        <dbReference type="ARBA" id="ARBA00022692"/>
    </source>
</evidence>
<dbReference type="PROSITE" id="PS50835">
    <property type="entry name" value="IG_LIKE"/>
    <property type="match status" value="1"/>
</dbReference>
<keyword evidence="13" id="KW-1185">Reference proteome</keyword>
<dbReference type="PANTHER" id="PTHR25466:SF14">
    <property type="entry name" value="BUTYROPHILIN SUBFAMILY 2 MEMBER A2-LIKE-RELATED"/>
    <property type="match status" value="1"/>
</dbReference>
<name>A0A3Q2P6R0_FUNHE</name>
<dbReference type="GO" id="GO:0042130">
    <property type="term" value="P:negative regulation of T cell proliferation"/>
    <property type="evidence" value="ECO:0007669"/>
    <property type="project" value="TreeGrafter"/>
</dbReference>
<dbReference type="InterPro" id="IPR036179">
    <property type="entry name" value="Ig-like_dom_sf"/>
</dbReference>
<keyword evidence="2" id="KW-1003">Cell membrane</keyword>
<dbReference type="GO" id="GO:0009897">
    <property type="term" value="C:external side of plasma membrane"/>
    <property type="evidence" value="ECO:0007669"/>
    <property type="project" value="TreeGrafter"/>
</dbReference>